<dbReference type="Proteomes" id="UP000034913">
    <property type="component" value="Unassembled WGS sequence"/>
</dbReference>
<feature type="compositionally biased region" description="Polar residues" evidence="1">
    <location>
        <begin position="1084"/>
        <end position="1093"/>
    </location>
</feature>
<feature type="region of interest" description="Disordered" evidence="1">
    <location>
        <begin position="439"/>
        <end position="481"/>
    </location>
</feature>
<dbReference type="EMBL" id="LCRB01000001">
    <property type="protein sequence ID" value="KKW27139.1"/>
    <property type="molecule type" value="Genomic_DNA"/>
</dbReference>
<feature type="region of interest" description="Disordered" evidence="1">
    <location>
        <begin position="1071"/>
        <end position="1093"/>
    </location>
</feature>
<feature type="compositionally biased region" description="Low complexity" evidence="1">
    <location>
        <begin position="446"/>
        <end position="458"/>
    </location>
</feature>
<evidence type="ECO:0000256" key="1">
    <source>
        <dbReference type="SAM" id="MobiDB-lite"/>
    </source>
</evidence>
<accession>A0A0G2A4I8</accession>
<evidence type="ECO:0000256" key="2">
    <source>
        <dbReference type="SAM" id="SignalP"/>
    </source>
</evidence>
<evidence type="ECO:0000313" key="4">
    <source>
        <dbReference type="Proteomes" id="UP000034913"/>
    </source>
</evidence>
<dbReference type="Gene3D" id="2.130.10.80">
    <property type="entry name" value="Galactose oxidase/kelch, beta-propeller"/>
    <property type="match status" value="1"/>
</dbReference>
<feature type="compositionally biased region" description="Polar residues" evidence="1">
    <location>
        <begin position="472"/>
        <end position="481"/>
    </location>
</feature>
<keyword evidence="2" id="KW-0732">Signal</keyword>
<dbReference type="SUPFAM" id="SSF117281">
    <property type="entry name" value="Kelch motif"/>
    <property type="match status" value="2"/>
</dbReference>
<name>A0A0G2A4I8_UNCK3</name>
<evidence type="ECO:0000313" key="3">
    <source>
        <dbReference type="EMBL" id="KKW27139.1"/>
    </source>
</evidence>
<dbReference type="InterPro" id="IPR015915">
    <property type="entry name" value="Kelch-typ_b-propeller"/>
</dbReference>
<protein>
    <submittedName>
        <fullName evidence="3">Uncharacterized protein</fullName>
    </submittedName>
</protein>
<feature type="chain" id="PRO_5002541691" evidence="2">
    <location>
        <begin position="29"/>
        <end position="1471"/>
    </location>
</feature>
<reference evidence="3 4" key="1">
    <citation type="journal article" date="2015" name="Nature">
        <title>rRNA introns, odd ribosomes, and small enigmatic genomes across a large radiation of phyla.</title>
        <authorList>
            <person name="Brown C.T."/>
            <person name="Hug L.A."/>
            <person name="Thomas B.C."/>
            <person name="Sharon I."/>
            <person name="Castelle C.J."/>
            <person name="Singh A."/>
            <person name="Wilkins M.J."/>
            <person name="Williams K.H."/>
            <person name="Banfield J.F."/>
        </authorList>
    </citation>
    <scope>NUCLEOTIDE SEQUENCE [LARGE SCALE GENOMIC DNA]</scope>
</reference>
<feature type="signal peptide" evidence="2">
    <location>
        <begin position="1"/>
        <end position="28"/>
    </location>
</feature>
<gene>
    <name evidence="3" type="ORF">VF00_C0001G0074</name>
</gene>
<dbReference type="InterPro" id="IPR037293">
    <property type="entry name" value="Gal_Oxidase_central_sf"/>
</dbReference>
<sequence length="1471" mass="160654">MPKQTQKIILWLVAAAILGGSSPLPALAETVQDFSSQYALKRVGAGKRGDDYPGRYLVYSQGDTTPPGFWERGKATLQGKQAVSTIHAEGELQLYLGAHKRYGHTATALGDGTVLIAGGVGDNGRVTHQAFLYIPKDTKEPAYSETFQAVDNMRLPRAFHSATLLPDGNVLLLGGEIATGSPIPFKWVWGIGLVHESTYTGEVFMTKRHEFIWLKDYFKETGVYDSADIRSGYLANMFVGRQGQQAVLIPGTSKVLILGGRAEAFWSSDPNDSSRDMEEHLKGGVPSYDWLKQERAGQDIEEPETKEVKVTAEADPGTISAGEQSTLAVKVSVPEPTGAGQLVIPRAYLTLTIQGGGRFLRLTNGTAVRSDLSNVEERDLTGRTRQVTATLYPSAPLFGLNSYTYNIGVAGDEDFEFHDAIGIDVKVRWQDQQAQTMAFVKRRGTSSSGSSSSSAGGSRDQDYTAPKLPEPDTNTNASASPDTLKGLQKLYQYARFSRLRLPGAYDDGQGGWLFSVTYDKERLYLPSINSDKDLIIKESPKHALRGSIGPTKFLGTIKEVIMKFIGNWQGSSGYLSTSYYLQEGEILDLDTGRFEPLPEPIATDSDLVMVPLTDGQVLLTGGVLTNVVIYDGFKDEFNFAGELRYPRAGIMPLVQYDTGGRPQKVYLVGGDGDPRTATSLNISDMLDWYFFNHYLNKEKSLSTSDIVAILGHKLDWWLFPRKQYSDTIKDFYTKNIAPFDVYNIVTGQVETVSVPTVTGPIYEDTRQALEKAGLGTGLSNEQVQNMVLKSQGLALVDRLTKIGLYSRAGVTLDTYSASASPFQENLVTATRWDKNQYILTSADNGTFIYDLDENTWEPLLTFKWTATTRDPRGPGDEKAGMIVSTIQVDGSGQPLSKAPGESTDYCEVPALSLQSMSPYTTATKLDDGILFVGGRGALYGTNNPIFWVGQAVDENGNPVDMPNYRQDIGTYAYFALLDIIDQIRNTPDSQLFPRLGLIGVAFGLSLVSGDFTKQLAESTKMQSEVRAYIDSFFGNTRNILMPYYDALYSAWKLTAVTDVKRGDKLYCSSGASSSGSTPLGQPAIPSNQQPGTNQEILSDKVAPLDFVNPDLYGNRVVITKSANMLPTDGSPLYIEAKLVDKDGQPLADAKPLSISVSGASRSGNDPSLNYIYATKDEYETNYKPIIDRIISTLKLDVGDDPTPLVTQGSPVHQQEGTYAIQGLMFFQMKPDGSYDAILNQPLTDGSAKYAIVYLGGRANRYESVSVLGGDVVPWSQTAVYYADQMSADARPKDVETLSRSAAPAASNQYGNGMLVISRDRMPSAVSQSVHVTVRPVTTAAKNAAKNNWGHLPVAELGLNMNPKSVRVTQNGQTVSPVRGGSDNLYNRAYFSLVWSGTADDPSIEFDITYLGGRVDRFISISINATYSSLSGGVIGQGTLIRMTKSLYFDDQDYFISTLPDIERKMLEEGKI</sequence>
<comment type="caution">
    <text evidence="3">The sequence shown here is derived from an EMBL/GenBank/DDBJ whole genome shotgun (WGS) entry which is preliminary data.</text>
</comment>
<proteinExistence type="predicted"/>
<organism evidence="3 4">
    <name type="scientific">candidate division Kazan bacterium GW2011_GWB1_52_7</name>
    <dbReference type="NCBI Taxonomy" id="1620414"/>
    <lineage>
        <taxon>Bacteria</taxon>
        <taxon>Bacteria division Kazan-3B-28</taxon>
    </lineage>
</organism>